<evidence type="ECO:0000256" key="1">
    <source>
        <dbReference type="SAM" id="Phobius"/>
    </source>
</evidence>
<name>A0A1R3J3X7_COCAP</name>
<dbReference type="Proteomes" id="UP000188268">
    <property type="component" value="Unassembled WGS sequence"/>
</dbReference>
<reference evidence="2 3" key="1">
    <citation type="submission" date="2013-09" db="EMBL/GenBank/DDBJ databases">
        <title>Corchorus capsularis genome sequencing.</title>
        <authorList>
            <person name="Alam M."/>
            <person name="Haque M.S."/>
            <person name="Islam M.S."/>
            <person name="Emdad E.M."/>
            <person name="Islam M.M."/>
            <person name="Ahmed B."/>
            <person name="Halim A."/>
            <person name="Hossen Q.M.M."/>
            <person name="Hossain M.Z."/>
            <person name="Ahmed R."/>
            <person name="Khan M.M."/>
            <person name="Islam R."/>
            <person name="Rashid M.M."/>
            <person name="Khan S.A."/>
            <person name="Rahman M.S."/>
            <person name="Alam M."/>
        </authorList>
    </citation>
    <scope>NUCLEOTIDE SEQUENCE [LARGE SCALE GENOMIC DNA]</scope>
    <source>
        <strain evidence="3">cv. CVL-1</strain>
        <tissue evidence="2">Whole seedling</tissue>
    </source>
</reference>
<feature type="non-terminal residue" evidence="2">
    <location>
        <position position="1"/>
    </location>
</feature>
<dbReference type="AlphaFoldDB" id="A0A1R3J3X7"/>
<protein>
    <submittedName>
        <fullName evidence="2">Uncharacterized protein</fullName>
    </submittedName>
</protein>
<dbReference type="Gramene" id="OMO89528">
    <property type="protein sequence ID" value="OMO89528"/>
    <property type="gene ID" value="CCACVL1_07781"/>
</dbReference>
<proteinExistence type="predicted"/>
<keyword evidence="1" id="KW-0812">Transmembrane</keyword>
<dbReference type="EMBL" id="AWWV01008666">
    <property type="protein sequence ID" value="OMO89528.1"/>
    <property type="molecule type" value="Genomic_DNA"/>
</dbReference>
<keyword evidence="1" id="KW-0472">Membrane</keyword>
<gene>
    <name evidence="2" type="ORF">CCACVL1_07781</name>
</gene>
<organism evidence="2 3">
    <name type="scientific">Corchorus capsularis</name>
    <name type="common">Jute</name>
    <dbReference type="NCBI Taxonomy" id="210143"/>
    <lineage>
        <taxon>Eukaryota</taxon>
        <taxon>Viridiplantae</taxon>
        <taxon>Streptophyta</taxon>
        <taxon>Embryophyta</taxon>
        <taxon>Tracheophyta</taxon>
        <taxon>Spermatophyta</taxon>
        <taxon>Magnoliopsida</taxon>
        <taxon>eudicotyledons</taxon>
        <taxon>Gunneridae</taxon>
        <taxon>Pentapetalae</taxon>
        <taxon>rosids</taxon>
        <taxon>malvids</taxon>
        <taxon>Malvales</taxon>
        <taxon>Malvaceae</taxon>
        <taxon>Grewioideae</taxon>
        <taxon>Apeibeae</taxon>
        <taxon>Corchorus</taxon>
    </lineage>
</organism>
<keyword evidence="1" id="KW-1133">Transmembrane helix</keyword>
<evidence type="ECO:0000313" key="3">
    <source>
        <dbReference type="Proteomes" id="UP000188268"/>
    </source>
</evidence>
<feature type="transmembrane region" description="Helical" evidence="1">
    <location>
        <begin position="21"/>
        <end position="46"/>
    </location>
</feature>
<comment type="caution">
    <text evidence="2">The sequence shown here is derived from an EMBL/GenBank/DDBJ whole genome shotgun (WGS) entry which is preliminary data.</text>
</comment>
<accession>A0A1R3J3X7</accession>
<keyword evidence="3" id="KW-1185">Reference proteome</keyword>
<evidence type="ECO:0000313" key="2">
    <source>
        <dbReference type="EMBL" id="OMO89528.1"/>
    </source>
</evidence>
<sequence length="61" mass="7019">KEVGTWAEMREGVRSLSRLPLFLFSVFLPLDIPALFSTFVLLNFSLDISVSLRYFSPQNPR</sequence>